<dbReference type="EMBL" id="QWKZ01000074">
    <property type="protein sequence ID" value="RIH83739.1"/>
    <property type="molecule type" value="Genomic_DNA"/>
</dbReference>
<sequence>MPMDDSGRLKRGLLRQIAGLLNRCPHWVASPTLEQDCVLARSPTGAIYRIEVHTQQEAQHRLQQWPWETGRLILVLLSGNPQALAAPAGVHLWTLNELDYLVIAADLESNAPLAHLGLEVALPRTTLSASIPQHATQGY</sequence>
<dbReference type="RefSeq" id="WP_119360655.1">
    <property type="nucleotide sequence ID" value="NZ_QWKZ01000074.1"/>
</dbReference>
<protein>
    <submittedName>
        <fullName evidence="1">Uncharacterized protein</fullName>
    </submittedName>
</protein>
<dbReference type="AlphaFoldDB" id="A0A399EKX4"/>
<comment type="caution">
    <text evidence="1">The sequence shown here is derived from an EMBL/GenBank/DDBJ whole genome shotgun (WGS) entry which is preliminary data.</text>
</comment>
<evidence type="ECO:0000313" key="2">
    <source>
        <dbReference type="Proteomes" id="UP000265800"/>
    </source>
</evidence>
<gene>
    <name evidence="1" type="ORF">Mlute_02105</name>
</gene>
<proteinExistence type="predicted"/>
<organism evidence="1 2">
    <name type="scientific">Meiothermus luteus</name>
    <dbReference type="NCBI Taxonomy" id="2026184"/>
    <lineage>
        <taxon>Bacteria</taxon>
        <taxon>Thermotogati</taxon>
        <taxon>Deinococcota</taxon>
        <taxon>Deinococci</taxon>
        <taxon>Thermales</taxon>
        <taxon>Thermaceae</taxon>
        <taxon>Meiothermus</taxon>
    </lineage>
</organism>
<accession>A0A399EKX4</accession>
<keyword evidence="2" id="KW-1185">Reference proteome</keyword>
<name>A0A399EKX4_9DEIN</name>
<evidence type="ECO:0000313" key="1">
    <source>
        <dbReference type="EMBL" id="RIH83739.1"/>
    </source>
</evidence>
<dbReference type="OrthoDB" id="26227at2"/>
<dbReference type="Proteomes" id="UP000265800">
    <property type="component" value="Unassembled WGS sequence"/>
</dbReference>
<reference evidence="1 2" key="1">
    <citation type="submission" date="2018-08" db="EMBL/GenBank/DDBJ databases">
        <title>Meiothermus luteus KCTC 52599 genome sequencing project.</title>
        <authorList>
            <person name="Da Costa M.S."/>
            <person name="Albuquerque L."/>
            <person name="Raposo P."/>
            <person name="Froufe H.J.C."/>
            <person name="Barroso C.S."/>
            <person name="Egas C."/>
        </authorList>
    </citation>
    <scope>NUCLEOTIDE SEQUENCE [LARGE SCALE GENOMIC DNA]</scope>
    <source>
        <strain evidence="1 2">KCTC 52599</strain>
    </source>
</reference>